<dbReference type="SUPFAM" id="SSF49363">
    <property type="entry name" value="Purple acid phosphatase, N-terminal domain"/>
    <property type="match status" value="1"/>
</dbReference>
<gene>
    <name evidence="1" type="ORF">DVH24_038207</name>
</gene>
<organism evidence="1 2">
    <name type="scientific">Malus domestica</name>
    <name type="common">Apple</name>
    <name type="synonym">Pyrus malus</name>
    <dbReference type="NCBI Taxonomy" id="3750"/>
    <lineage>
        <taxon>Eukaryota</taxon>
        <taxon>Viridiplantae</taxon>
        <taxon>Streptophyta</taxon>
        <taxon>Embryophyta</taxon>
        <taxon>Tracheophyta</taxon>
        <taxon>Spermatophyta</taxon>
        <taxon>Magnoliopsida</taxon>
        <taxon>eudicotyledons</taxon>
        <taxon>Gunneridae</taxon>
        <taxon>Pentapetalae</taxon>
        <taxon>rosids</taxon>
        <taxon>fabids</taxon>
        <taxon>Rosales</taxon>
        <taxon>Rosaceae</taxon>
        <taxon>Amygdaloideae</taxon>
        <taxon>Maleae</taxon>
        <taxon>Malus</taxon>
    </lineage>
</organism>
<dbReference type="GO" id="GO:0003993">
    <property type="term" value="F:acid phosphatase activity"/>
    <property type="evidence" value="ECO:0007669"/>
    <property type="project" value="InterPro"/>
</dbReference>
<evidence type="ECO:0000313" key="1">
    <source>
        <dbReference type="EMBL" id="RXI03933.1"/>
    </source>
</evidence>
<accession>A0A498KEP6</accession>
<name>A0A498KEP6_MALDO</name>
<sequence>MEVRVMFSMHRTERSGSISFPLVNLQFNYSFRIFCWNESEVDPNHLDQDHNPLPGTAHLLATSNDELSFESGGVPDQIHLAYTDGDDEMRVMFVTPNSAGEEEGLLW</sequence>
<reference evidence="1 2" key="1">
    <citation type="submission" date="2018-10" db="EMBL/GenBank/DDBJ databases">
        <title>A high-quality apple genome assembly.</title>
        <authorList>
            <person name="Hu J."/>
        </authorList>
    </citation>
    <scope>NUCLEOTIDE SEQUENCE [LARGE SCALE GENOMIC DNA]</scope>
    <source>
        <strain evidence="2">cv. HFTH1</strain>
        <tissue evidence="1">Young leaf</tissue>
    </source>
</reference>
<dbReference type="AlphaFoldDB" id="A0A498KEP6"/>
<evidence type="ECO:0000313" key="2">
    <source>
        <dbReference type="Proteomes" id="UP000290289"/>
    </source>
</evidence>
<dbReference type="Proteomes" id="UP000290289">
    <property type="component" value="Chromosome 3"/>
</dbReference>
<protein>
    <submittedName>
        <fullName evidence="1">Uncharacterized protein</fullName>
    </submittedName>
</protein>
<proteinExistence type="predicted"/>
<keyword evidence="2" id="KW-1185">Reference proteome</keyword>
<comment type="caution">
    <text evidence="1">The sequence shown here is derived from an EMBL/GenBank/DDBJ whole genome shotgun (WGS) entry which is preliminary data.</text>
</comment>
<dbReference type="EMBL" id="RDQH01000329">
    <property type="protein sequence ID" value="RXI03933.1"/>
    <property type="molecule type" value="Genomic_DNA"/>
</dbReference>
<dbReference type="InterPro" id="IPR008963">
    <property type="entry name" value="Purple_acid_Pase-like_N"/>
</dbReference>
<dbReference type="GO" id="GO:0046872">
    <property type="term" value="F:metal ion binding"/>
    <property type="evidence" value="ECO:0007669"/>
    <property type="project" value="InterPro"/>
</dbReference>